<keyword evidence="2" id="KW-1185">Reference proteome</keyword>
<organism evidence="1 2">
    <name type="scientific">Lysobacter korlensis</name>
    <dbReference type="NCBI Taxonomy" id="553636"/>
    <lineage>
        <taxon>Bacteria</taxon>
        <taxon>Pseudomonadati</taxon>
        <taxon>Pseudomonadota</taxon>
        <taxon>Gammaproteobacteria</taxon>
        <taxon>Lysobacterales</taxon>
        <taxon>Lysobacteraceae</taxon>
        <taxon>Lysobacter</taxon>
    </lineage>
</organism>
<comment type="caution">
    <text evidence="1">The sequence shown here is derived from an EMBL/GenBank/DDBJ whole genome shotgun (WGS) entry which is preliminary data.</text>
</comment>
<name>A0ABV6RX75_9GAMM</name>
<dbReference type="EMBL" id="JBHLTG010000008">
    <property type="protein sequence ID" value="MFC0681581.1"/>
    <property type="molecule type" value="Genomic_DNA"/>
</dbReference>
<protein>
    <recommendedName>
        <fullName evidence="3">UspA domain-containing protein</fullName>
    </recommendedName>
</protein>
<proteinExistence type="predicted"/>
<evidence type="ECO:0000313" key="2">
    <source>
        <dbReference type="Proteomes" id="UP001589896"/>
    </source>
</evidence>
<sequence length="145" mass="15330">MTTPDTRTRTGKPIAILAGGQDEDTLALLRHAAETAGARFVLLLVPVKAAGFSLDPALIAFLHHRRAAEVERLSTLARQVLGSEVRLETRCLPASGGADRILERARRAAERAGATRLAREGTGEGDRITVDPIAGRSAATSIGRS</sequence>
<accession>A0ABV6RX75</accession>
<evidence type="ECO:0000313" key="1">
    <source>
        <dbReference type="EMBL" id="MFC0681581.1"/>
    </source>
</evidence>
<evidence type="ECO:0008006" key="3">
    <source>
        <dbReference type="Google" id="ProtNLM"/>
    </source>
</evidence>
<dbReference type="RefSeq" id="WP_386674459.1">
    <property type="nucleotide sequence ID" value="NZ_JBHLTG010000008.1"/>
</dbReference>
<gene>
    <name evidence="1" type="ORF">ACFFGH_27445</name>
</gene>
<reference evidence="1 2" key="1">
    <citation type="submission" date="2024-09" db="EMBL/GenBank/DDBJ databases">
        <authorList>
            <person name="Sun Q."/>
            <person name="Mori K."/>
        </authorList>
    </citation>
    <scope>NUCLEOTIDE SEQUENCE [LARGE SCALE GENOMIC DNA]</scope>
    <source>
        <strain evidence="1 2">KCTC 23076</strain>
    </source>
</reference>
<dbReference type="Proteomes" id="UP001589896">
    <property type="component" value="Unassembled WGS sequence"/>
</dbReference>